<dbReference type="Proteomes" id="UP000199076">
    <property type="component" value="Unassembled WGS sequence"/>
</dbReference>
<feature type="domain" description="Lycopene cyclase" evidence="9">
    <location>
        <begin position="29"/>
        <end position="98"/>
    </location>
</feature>
<gene>
    <name evidence="10" type="ORF">SAMN05216218_11118</name>
</gene>
<evidence type="ECO:0000256" key="6">
    <source>
        <dbReference type="ARBA" id="ARBA00023136"/>
    </source>
</evidence>
<keyword evidence="3 8" id="KW-0812">Transmembrane</keyword>
<evidence type="ECO:0000256" key="2">
    <source>
        <dbReference type="ARBA" id="ARBA00004829"/>
    </source>
</evidence>
<feature type="transmembrane region" description="Helical" evidence="8">
    <location>
        <begin position="217"/>
        <end position="237"/>
    </location>
</feature>
<evidence type="ECO:0000313" key="10">
    <source>
        <dbReference type="EMBL" id="SDF89778.1"/>
    </source>
</evidence>
<keyword evidence="6 8" id="KW-0472">Membrane</keyword>
<keyword evidence="5 8" id="KW-1133">Transmembrane helix</keyword>
<sequence length="256" mass="28442">MSDGAVLAALTYLEFHLLFILPPLVALFLLAGPVERPYAGPFGVALLAAVAILYTTPWDNHLIATGVWAYGEGTVAFRIWHAPIEEYLFFILQPVLTSLWLARLPTASDHEFGISLPQRALGLLGGGLVAGLGFVFLAESTYYLGTLLLWASPVLAVQWAFGWPVLWERRRTFALGVGVPTAYLAAVDRIAIELGIWTFDEAFMTGLAIFGLPIEELLFFALTNTFLVQGLLLFWWVTDRWEQVRTVWNRRTPTGS</sequence>
<dbReference type="InterPro" id="IPR017825">
    <property type="entry name" value="Lycopene_cyclase_dom"/>
</dbReference>
<dbReference type="STRING" id="660518.SAMN05216218_11118"/>
<dbReference type="GO" id="GO:0016020">
    <property type="term" value="C:membrane"/>
    <property type="evidence" value="ECO:0007669"/>
    <property type="project" value="UniProtKB-SubCell"/>
</dbReference>
<dbReference type="RefSeq" id="WP_092693539.1">
    <property type="nucleotide sequence ID" value="NZ_FNBK01000011.1"/>
</dbReference>
<evidence type="ECO:0000313" key="11">
    <source>
        <dbReference type="Proteomes" id="UP000199076"/>
    </source>
</evidence>
<dbReference type="GO" id="GO:0016117">
    <property type="term" value="P:carotenoid biosynthetic process"/>
    <property type="evidence" value="ECO:0007669"/>
    <property type="project" value="UniProtKB-KW"/>
</dbReference>
<feature type="transmembrane region" description="Helical" evidence="8">
    <location>
        <begin position="142"/>
        <end position="161"/>
    </location>
</feature>
<evidence type="ECO:0000256" key="7">
    <source>
        <dbReference type="ARBA" id="ARBA00023235"/>
    </source>
</evidence>
<name>A0A1G7PU54_9EURY</name>
<keyword evidence="4" id="KW-0125">Carotenoid biosynthesis</keyword>
<proteinExistence type="predicted"/>
<feature type="transmembrane region" description="Helical" evidence="8">
    <location>
        <begin position="6"/>
        <end position="31"/>
    </location>
</feature>
<evidence type="ECO:0000256" key="1">
    <source>
        <dbReference type="ARBA" id="ARBA00004141"/>
    </source>
</evidence>
<evidence type="ECO:0000256" key="3">
    <source>
        <dbReference type="ARBA" id="ARBA00022692"/>
    </source>
</evidence>
<dbReference type="AlphaFoldDB" id="A0A1G7PU54"/>
<organism evidence="10 11">
    <name type="scientific">Halorientalis regularis</name>
    <dbReference type="NCBI Taxonomy" id="660518"/>
    <lineage>
        <taxon>Archaea</taxon>
        <taxon>Methanobacteriati</taxon>
        <taxon>Methanobacteriota</taxon>
        <taxon>Stenosarchaea group</taxon>
        <taxon>Halobacteria</taxon>
        <taxon>Halobacteriales</taxon>
        <taxon>Haloarculaceae</taxon>
        <taxon>Halorientalis</taxon>
    </lineage>
</organism>
<feature type="transmembrane region" description="Helical" evidence="8">
    <location>
        <begin position="116"/>
        <end position="136"/>
    </location>
</feature>
<dbReference type="GO" id="GO:0045436">
    <property type="term" value="F:lycopene beta cyclase activity"/>
    <property type="evidence" value="ECO:0007669"/>
    <property type="project" value="UniProtKB-ARBA"/>
</dbReference>
<dbReference type="EMBL" id="FNBK01000011">
    <property type="protein sequence ID" value="SDF89778.1"/>
    <property type="molecule type" value="Genomic_DNA"/>
</dbReference>
<dbReference type="GO" id="GO:0016872">
    <property type="term" value="F:intramolecular lyase activity"/>
    <property type="evidence" value="ECO:0007669"/>
    <property type="project" value="InterPro"/>
</dbReference>
<dbReference type="Pfam" id="PF18916">
    <property type="entry name" value="Lycopene_cyc"/>
    <property type="match status" value="2"/>
</dbReference>
<comment type="pathway">
    <text evidence="2">Carotenoid biosynthesis.</text>
</comment>
<evidence type="ECO:0000256" key="8">
    <source>
        <dbReference type="SAM" id="Phobius"/>
    </source>
</evidence>
<dbReference type="NCBIfam" id="TIGR03462">
    <property type="entry name" value="CarR_dom_SF"/>
    <property type="match status" value="2"/>
</dbReference>
<keyword evidence="11" id="KW-1185">Reference proteome</keyword>
<comment type="subcellular location">
    <subcellularLocation>
        <location evidence="1">Membrane</location>
        <topology evidence="1">Multi-pass membrane protein</topology>
    </subcellularLocation>
</comment>
<evidence type="ECO:0000256" key="4">
    <source>
        <dbReference type="ARBA" id="ARBA00022746"/>
    </source>
</evidence>
<feature type="transmembrane region" description="Helical" evidence="8">
    <location>
        <begin position="38"/>
        <end position="56"/>
    </location>
</feature>
<keyword evidence="7" id="KW-0413">Isomerase</keyword>
<evidence type="ECO:0000256" key="5">
    <source>
        <dbReference type="ARBA" id="ARBA00022989"/>
    </source>
</evidence>
<accession>A0A1G7PU54</accession>
<evidence type="ECO:0000259" key="9">
    <source>
        <dbReference type="Pfam" id="PF18916"/>
    </source>
</evidence>
<feature type="domain" description="Lycopene cyclase" evidence="9">
    <location>
        <begin position="142"/>
        <end position="222"/>
    </location>
</feature>
<protein>
    <submittedName>
        <fullName evidence="10">Lycopene cyclase domain-containing protein</fullName>
    </submittedName>
</protein>
<dbReference type="OrthoDB" id="241129at2157"/>
<reference evidence="11" key="1">
    <citation type="submission" date="2016-10" db="EMBL/GenBank/DDBJ databases">
        <authorList>
            <person name="Varghese N."/>
            <person name="Submissions S."/>
        </authorList>
    </citation>
    <scope>NUCLEOTIDE SEQUENCE [LARGE SCALE GENOMIC DNA]</scope>
    <source>
        <strain evidence="11">IBRC-M 10760</strain>
    </source>
</reference>